<feature type="transmembrane region" description="Helical" evidence="1">
    <location>
        <begin position="39"/>
        <end position="63"/>
    </location>
</feature>
<keyword evidence="1" id="KW-0812">Transmembrane</keyword>
<dbReference type="AlphaFoldDB" id="A0A4R4QFX2"/>
<keyword evidence="1" id="KW-0472">Membrane</keyword>
<proteinExistence type="predicted"/>
<comment type="caution">
    <text evidence="2">The sequence shown here is derived from an EMBL/GenBank/DDBJ whole genome shotgun (WGS) entry which is preliminary data.</text>
</comment>
<protein>
    <submittedName>
        <fullName evidence="2">Uncharacterized protein</fullName>
    </submittedName>
</protein>
<evidence type="ECO:0000313" key="3">
    <source>
        <dbReference type="Proteomes" id="UP000295075"/>
    </source>
</evidence>
<dbReference type="RefSeq" id="WP_132402512.1">
    <property type="nucleotide sequence ID" value="NZ_SMKA01000010.1"/>
</dbReference>
<organism evidence="2 3">
    <name type="scientific">Kribbella albertanoniae</name>
    <dbReference type="NCBI Taxonomy" id="1266829"/>
    <lineage>
        <taxon>Bacteria</taxon>
        <taxon>Bacillati</taxon>
        <taxon>Actinomycetota</taxon>
        <taxon>Actinomycetes</taxon>
        <taxon>Propionibacteriales</taxon>
        <taxon>Kribbellaceae</taxon>
        <taxon>Kribbella</taxon>
    </lineage>
</organism>
<accession>A0A4R4QFX2</accession>
<keyword evidence="1" id="KW-1133">Transmembrane helix</keyword>
<gene>
    <name evidence="2" type="ORF">E1261_04925</name>
</gene>
<evidence type="ECO:0000256" key="1">
    <source>
        <dbReference type="SAM" id="Phobius"/>
    </source>
</evidence>
<dbReference type="OrthoDB" id="3803964at2"/>
<evidence type="ECO:0000313" key="2">
    <source>
        <dbReference type="EMBL" id="TDC34052.1"/>
    </source>
</evidence>
<reference evidence="2 3" key="1">
    <citation type="submission" date="2019-03" db="EMBL/GenBank/DDBJ databases">
        <title>Draft genome sequences of novel Actinobacteria.</title>
        <authorList>
            <person name="Sahin N."/>
            <person name="Ay H."/>
            <person name="Saygin H."/>
        </authorList>
    </citation>
    <scope>NUCLEOTIDE SEQUENCE [LARGE SCALE GENOMIC DNA]</scope>
    <source>
        <strain evidence="2 3">JCM 30547</strain>
    </source>
</reference>
<dbReference type="EMBL" id="SMKA01000010">
    <property type="protein sequence ID" value="TDC34052.1"/>
    <property type="molecule type" value="Genomic_DNA"/>
</dbReference>
<sequence>MSDIQSLLNAAADDSNKPETVDIDTVLRRGRRTVRRRRIMAAAGVSIGLAAGAVGITAAPSLLSAPVPVAASGAAGSDTAEYAVKPPTISPLTSGEILRRCLQGDREALEFNKSYKVNTHDTAGPINSKWPLKVKTGVGDAFMAIFVSPDGSTAATCRSAGYKAEMRGVGNVSRMSTTLVFEKSEPNKLTMTQQSGIQVPENVARVLVSLVGEKTPREALMSETDGFYTIGWPRRDEGAPPVSAQVRGYDAKGVLIYDEKTFYYGNTFFPAK</sequence>
<name>A0A4R4QFX2_9ACTN</name>
<keyword evidence="3" id="KW-1185">Reference proteome</keyword>
<dbReference type="Proteomes" id="UP000295075">
    <property type="component" value="Unassembled WGS sequence"/>
</dbReference>